<feature type="transmembrane region" description="Helical" evidence="2">
    <location>
        <begin position="322"/>
        <end position="343"/>
    </location>
</feature>
<sequence>MVKRSCLEIFLERLILKMIQYSTEQLITTIALPTITILLIWTVVIFHKNRKKWGPYDIPIVCILVLSIIRNLSILCYILINTLADPSLFVLEYCSVIVWVFNSIHTFQASSLTTIAIVGLFSVKLYRKNQNVRLFLTPTHIVYHLFCLTTLCACVGVAAILAQTDRETLFKSLPHSLFECKFMPFNLDIKFNIFILVLHIFLSVISFTSFVIICYNFYKCKDINFEYIKKSNSDLSDLSLGNTLNDDNKNYYDTYTIQRGQNADGNNFYQNEYCGNRDINWNSDLSTTVSSTNSKRPCLERSLRERQELEQNRTGLETIHPVLIVCYLFYHLPIIVLCIYPNLIYPWPVSGIALWLGLIQDVLIPVGLGIVDSRFCKWVSSVYRCSGSNVEDKLPHVGLVGKFRPFGIASQPQSLELPNTERSVPVFQAVEHRFPITNGSLYTSIDGRLPVIHNYRRNKDTRRCAKLEKHQANVAFHTSLLSHRHDLIEHPQKFPSCSNCEADLCPSHSNLHHLSTSYINKQLNQLSQFKPAQLNQSPFKQTQFGQSNQLTAIQNSPLFGQNHLNLLQLNLLGQKPQLDRISHSHESLHTVPEVENTQTFFGDAEMKINMGSSSQAVKSSRNLIRLHKMRLSRSEDSLNDLQIKEIDNMFQLSSPKDQRSEPNQRSPSIRQKSIISQIQVEDIPRTDIYSSDDEYVTDINDNFDSMSSKSCYSITTEANCDFDFFQSNHQKPTKDLTVKEDDEKEYFIINNVNNRPVITSYKPGTEKDSPKSDLKNFRITRSNSKRSLENFQAYIEVEENLKNNNKFSFQRSNSYMTLEDRCKIRCNEKQFRNSCKESDCSQFHVYRQKVKSEEYLPNTTTVYIQDTSGCFDKTCNEKCSDKCVHSIPDLKKVFISEYI</sequence>
<name>A0ABM5JYV3_DIAVI</name>
<feature type="region of interest" description="Disordered" evidence="1">
    <location>
        <begin position="651"/>
        <end position="671"/>
    </location>
</feature>
<accession>A0ABM5JYV3</accession>
<evidence type="ECO:0000313" key="4">
    <source>
        <dbReference type="Proteomes" id="UP001652700"/>
    </source>
</evidence>
<dbReference type="RefSeq" id="XP_050503110.1">
    <property type="nucleotide sequence ID" value="XM_050647153.1"/>
</dbReference>
<dbReference type="EnsemblMetazoa" id="XM_050647153.1">
    <property type="protein sequence ID" value="XP_050503110.1"/>
    <property type="gene ID" value="LOC114336085"/>
</dbReference>
<keyword evidence="2" id="KW-0472">Membrane</keyword>
<protein>
    <recommendedName>
        <fullName evidence="5">G-protein coupled receptors family 1 profile domain-containing protein</fullName>
    </recommendedName>
</protein>
<evidence type="ECO:0000256" key="1">
    <source>
        <dbReference type="SAM" id="MobiDB-lite"/>
    </source>
</evidence>
<feature type="transmembrane region" description="Helical" evidence="2">
    <location>
        <begin position="58"/>
        <end position="80"/>
    </location>
</feature>
<evidence type="ECO:0000256" key="2">
    <source>
        <dbReference type="SAM" id="Phobius"/>
    </source>
</evidence>
<feature type="transmembrane region" description="Helical" evidence="2">
    <location>
        <begin position="141"/>
        <end position="162"/>
    </location>
</feature>
<keyword evidence="4" id="KW-1185">Reference proteome</keyword>
<reference evidence="3" key="1">
    <citation type="submission" date="2025-05" db="UniProtKB">
        <authorList>
            <consortium name="EnsemblMetazoa"/>
        </authorList>
    </citation>
    <scope>IDENTIFICATION</scope>
</reference>
<feature type="transmembrane region" description="Helical" evidence="2">
    <location>
        <begin position="100"/>
        <end position="121"/>
    </location>
</feature>
<dbReference type="GeneID" id="114336085"/>
<proteinExistence type="predicted"/>
<organism evidence="3 4">
    <name type="scientific">Diabrotica virgifera virgifera</name>
    <name type="common">western corn rootworm</name>
    <dbReference type="NCBI Taxonomy" id="50390"/>
    <lineage>
        <taxon>Eukaryota</taxon>
        <taxon>Metazoa</taxon>
        <taxon>Ecdysozoa</taxon>
        <taxon>Arthropoda</taxon>
        <taxon>Hexapoda</taxon>
        <taxon>Insecta</taxon>
        <taxon>Pterygota</taxon>
        <taxon>Neoptera</taxon>
        <taxon>Endopterygota</taxon>
        <taxon>Coleoptera</taxon>
        <taxon>Polyphaga</taxon>
        <taxon>Cucujiformia</taxon>
        <taxon>Chrysomeloidea</taxon>
        <taxon>Chrysomelidae</taxon>
        <taxon>Galerucinae</taxon>
        <taxon>Diabroticina</taxon>
        <taxon>Diabroticites</taxon>
        <taxon>Diabrotica</taxon>
    </lineage>
</organism>
<keyword evidence="2" id="KW-0812">Transmembrane</keyword>
<evidence type="ECO:0008006" key="5">
    <source>
        <dbReference type="Google" id="ProtNLM"/>
    </source>
</evidence>
<evidence type="ECO:0000313" key="3">
    <source>
        <dbReference type="EnsemblMetazoa" id="XP_050503110.1"/>
    </source>
</evidence>
<keyword evidence="2" id="KW-1133">Transmembrane helix</keyword>
<dbReference type="Proteomes" id="UP001652700">
    <property type="component" value="Unplaced"/>
</dbReference>
<feature type="transmembrane region" description="Helical" evidence="2">
    <location>
        <begin position="193"/>
        <end position="218"/>
    </location>
</feature>
<feature type="transmembrane region" description="Helical" evidence="2">
    <location>
        <begin position="26"/>
        <end position="46"/>
    </location>
</feature>